<dbReference type="GO" id="GO:0005789">
    <property type="term" value="C:endoplasmic reticulum membrane"/>
    <property type="evidence" value="ECO:0007669"/>
    <property type="project" value="TreeGrafter"/>
</dbReference>
<dbReference type="SUPFAM" id="SSF81901">
    <property type="entry name" value="HCP-like"/>
    <property type="match status" value="2"/>
</dbReference>
<dbReference type="Proteomes" id="UP000887565">
    <property type="component" value="Unplaced"/>
</dbReference>
<protein>
    <submittedName>
        <fullName evidence="3">Uncharacterized protein</fullName>
    </submittedName>
</protein>
<dbReference type="WBParaSite" id="nRc.2.0.1.t05598-RA">
    <property type="protein sequence ID" value="nRc.2.0.1.t05598-RA"/>
    <property type="gene ID" value="nRc.2.0.1.g05598"/>
</dbReference>
<comment type="similarity">
    <text evidence="1">Belongs to the sel-1 family.</text>
</comment>
<reference evidence="3" key="1">
    <citation type="submission" date="2022-11" db="UniProtKB">
        <authorList>
            <consortium name="WormBaseParasite"/>
        </authorList>
    </citation>
    <scope>IDENTIFICATION</scope>
</reference>
<dbReference type="Gene3D" id="1.25.40.10">
    <property type="entry name" value="Tetratricopeptide repeat domain"/>
    <property type="match status" value="1"/>
</dbReference>
<name>A0A915HW00_ROMCU</name>
<accession>A0A915HW00</accession>
<organism evidence="2 3">
    <name type="scientific">Romanomermis culicivorax</name>
    <name type="common">Nematode worm</name>
    <dbReference type="NCBI Taxonomy" id="13658"/>
    <lineage>
        <taxon>Eukaryota</taxon>
        <taxon>Metazoa</taxon>
        <taxon>Ecdysozoa</taxon>
        <taxon>Nematoda</taxon>
        <taxon>Enoplea</taxon>
        <taxon>Dorylaimia</taxon>
        <taxon>Mermithida</taxon>
        <taxon>Mermithoidea</taxon>
        <taxon>Mermithidae</taxon>
        <taxon>Romanomermis</taxon>
    </lineage>
</organism>
<dbReference type="PANTHER" id="PTHR11102">
    <property type="entry name" value="SEL-1-LIKE PROTEIN"/>
    <property type="match status" value="1"/>
</dbReference>
<dbReference type="InterPro" id="IPR050767">
    <property type="entry name" value="Sel1_AlgK"/>
</dbReference>
<sequence length="332" mass="37573">MLCKYFSLDQHHSQAKSDHYLVSINSSIFNILRISNKDNKYAVTWIKYLETEKLYKEGMDRYNMSHKVSERLLKAFKVLDQAANLNHTGAQEMVAFAYLFGDHLRFNPRLARDIFEKLAVKGSPRGQMGLGFIYSAGIYANSSQAKALVYFTFAALGGDHWAQMALGYRYWSGISVTQNCEAALTYYRKVAETVASEVQFIGGPAIQRIRLADEIENPNSQSSQLLMDDNLLQYYKFLADKGDIQAQIGLGQLYLNGGRGVEQNHYYAHYYLRMAAENGNSNANAYLGKMYLDGTPATVADNSTAFEYFKKAADKFQFLGKLKIIFSFMTSD</sequence>
<keyword evidence="2" id="KW-1185">Reference proteome</keyword>
<dbReference type="InterPro" id="IPR011990">
    <property type="entry name" value="TPR-like_helical_dom_sf"/>
</dbReference>
<dbReference type="AlphaFoldDB" id="A0A915HW00"/>
<evidence type="ECO:0000256" key="1">
    <source>
        <dbReference type="ARBA" id="ARBA00038101"/>
    </source>
</evidence>
<dbReference type="Pfam" id="PF08238">
    <property type="entry name" value="Sel1"/>
    <property type="match status" value="5"/>
</dbReference>
<proteinExistence type="inferred from homology"/>
<dbReference type="SMART" id="SM00671">
    <property type="entry name" value="SEL1"/>
    <property type="match status" value="5"/>
</dbReference>
<evidence type="ECO:0000313" key="3">
    <source>
        <dbReference type="WBParaSite" id="nRc.2.0.1.t05598-RA"/>
    </source>
</evidence>
<dbReference type="InterPro" id="IPR006597">
    <property type="entry name" value="Sel1-like"/>
</dbReference>
<evidence type="ECO:0000313" key="2">
    <source>
        <dbReference type="Proteomes" id="UP000887565"/>
    </source>
</evidence>
<dbReference type="GO" id="GO:0036503">
    <property type="term" value="P:ERAD pathway"/>
    <property type="evidence" value="ECO:0007669"/>
    <property type="project" value="TreeGrafter"/>
</dbReference>
<dbReference type="PANTHER" id="PTHR11102:SF147">
    <property type="entry name" value="SEL1L ADAPTOR SUBUNIT OF ERAD E3 UBIQUITIN LIGASE"/>
    <property type="match status" value="1"/>
</dbReference>